<dbReference type="AlphaFoldDB" id="A0AAC9LM02"/>
<proteinExistence type="predicted"/>
<feature type="domain" description="Spore protein YkvP/CgeB glycosyl transferase-like" evidence="1">
    <location>
        <begin position="250"/>
        <end position="372"/>
    </location>
</feature>
<evidence type="ECO:0000313" key="3">
    <source>
        <dbReference type="Proteomes" id="UP000187506"/>
    </source>
</evidence>
<sequence>MKILLVGEYSRLHSSLKEGLVELGHNVTIVSSGDGMKKFKTDINYNSKIKSSLLLNKLNNLSIRFFKTDFIKIENAYRFKKLLPQFKGFDVVQLINEDALFIEPKTQIKFLKQLISQNKKLFVLCCGDDYTVVKYYLKEELKYSILTPYLNDKSLKHRFVFSLKYTTEPFKKLHDFLKTNSLGTIASDIDYHIPMQNEINYLGLIANPINIKKIPYNPLNINGKINIFLGINTHSSIKKGISFFEKALQIIQDKYPEKVSIKITENLPYNEYIKIYNETHILLDQVYGYDQGYNALEAMAKGKVVFTGAEQEWLDYYNLKENTVAINALPNVDYLVEKLEWLILNPDKILEISKGARRFIEREHNYISCAKLYLEKWNK</sequence>
<evidence type="ECO:0000313" key="2">
    <source>
        <dbReference type="EMBL" id="APY00930.1"/>
    </source>
</evidence>
<keyword evidence="3" id="KW-1185">Reference proteome</keyword>
<accession>A0AAC9LM02</accession>
<dbReference type="InterPro" id="IPR055259">
    <property type="entry name" value="YkvP/CgeB_Glyco_trans-like"/>
</dbReference>
<dbReference type="Pfam" id="PF13524">
    <property type="entry name" value="Glyco_trans_1_2"/>
    <property type="match status" value="1"/>
</dbReference>
<dbReference type="EMBL" id="CP019352">
    <property type="protein sequence ID" value="APY00930.1"/>
    <property type="molecule type" value="Genomic_DNA"/>
</dbReference>
<reference evidence="2 3" key="1">
    <citation type="submission" date="2017-01" db="EMBL/GenBank/DDBJ databases">
        <title>Complete genome of Lacinutrix venerupis DOK2-8 isolated from seawater in Dokdo.</title>
        <authorList>
            <person name="Chi W.-J."/>
            <person name="Kim J.H."/>
        </authorList>
    </citation>
    <scope>NUCLEOTIDE SEQUENCE [LARGE SCALE GENOMIC DNA]</scope>
    <source>
        <strain evidence="2 3">DOK2-8</strain>
    </source>
</reference>
<gene>
    <name evidence="2" type="ORF">BWR22_11635</name>
</gene>
<dbReference type="Gene3D" id="3.40.50.2000">
    <property type="entry name" value="Glycogen Phosphorylase B"/>
    <property type="match status" value="1"/>
</dbReference>
<protein>
    <submittedName>
        <fullName evidence="2">Glycosyl transferase family 1</fullName>
    </submittedName>
</protein>
<keyword evidence="2" id="KW-0808">Transferase</keyword>
<dbReference type="RefSeq" id="WP_076733834.1">
    <property type="nucleotide sequence ID" value="NZ_CP019352.1"/>
</dbReference>
<dbReference type="GO" id="GO:0016740">
    <property type="term" value="F:transferase activity"/>
    <property type="evidence" value="ECO:0007669"/>
    <property type="project" value="UniProtKB-KW"/>
</dbReference>
<dbReference type="SUPFAM" id="SSF53756">
    <property type="entry name" value="UDP-Glycosyltransferase/glycogen phosphorylase"/>
    <property type="match status" value="1"/>
</dbReference>
<evidence type="ECO:0000259" key="1">
    <source>
        <dbReference type="Pfam" id="PF13524"/>
    </source>
</evidence>
<dbReference type="KEGG" id="lvn:BWR22_11635"/>
<dbReference type="Proteomes" id="UP000187506">
    <property type="component" value="Chromosome"/>
</dbReference>
<name>A0AAC9LM02_9FLAO</name>
<organism evidence="2 3">
    <name type="scientific">Lacinutrix venerupis</name>
    <dbReference type="NCBI Taxonomy" id="1486034"/>
    <lineage>
        <taxon>Bacteria</taxon>
        <taxon>Pseudomonadati</taxon>
        <taxon>Bacteroidota</taxon>
        <taxon>Flavobacteriia</taxon>
        <taxon>Flavobacteriales</taxon>
        <taxon>Flavobacteriaceae</taxon>
        <taxon>Lacinutrix</taxon>
    </lineage>
</organism>